<organism evidence="1 2">
    <name type="scientific">Microseira wollei NIES-4236</name>
    <dbReference type="NCBI Taxonomy" id="2530354"/>
    <lineage>
        <taxon>Bacteria</taxon>
        <taxon>Bacillati</taxon>
        <taxon>Cyanobacteriota</taxon>
        <taxon>Cyanophyceae</taxon>
        <taxon>Oscillatoriophycideae</taxon>
        <taxon>Aerosakkonematales</taxon>
        <taxon>Aerosakkonemataceae</taxon>
        <taxon>Microseira</taxon>
    </lineage>
</organism>
<gene>
    <name evidence="1" type="ORF">MiSe_16980</name>
</gene>
<evidence type="ECO:0000313" key="1">
    <source>
        <dbReference type="EMBL" id="GET36945.1"/>
    </source>
</evidence>
<protein>
    <submittedName>
        <fullName evidence="1">Uncharacterized protein</fullName>
    </submittedName>
</protein>
<dbReference type="InterPro" id="IPR049886">
    <property type="entry name" value="CFI_box_CTERM_dom"/>
</dbReference>
<dbReference type="AlphaFoldDB" id="A0AAV3X8D9"/>
<comment type="caution">
    <text evidence="1">The sequence shown here is derived from an EMBL/GenBank/DDBJ whole genome shotgun (WGS) entry which is preliminary data.</text>
</comment>
<keyword evidence="2" id="KW-1185">Reference proteome</keyword>
<dbReference type="RefSeq" id="WP_226577564.1">
    <property type="nucleotide sequence ID" value="NZ_BLAY01000020.1"/>
</dbReference>
<reference evidence="1" key="1">
    <citation type="submission" date="2019-10" db="EMBL/GenBank/DDBJ databases">
        <title>Draft genome sequece of Microseira wollei NIES-4236.</title>
        <authorList>
            <person name="Yamaguchi H."/>
            <person name="Suzuki S."/>
            <person name="Kawachi M."/>
        </authorList>
    </citation>
    <scope>NUCLEOTIDE SEQUENCE</scope>
    <source>
        <strain evidence="1">NIES-4236</strain>
    </source>
</reference>
<proteinExistence type="predicted"/>
<name>A0AAV3X8D9_9CYAN</name>
<dbReference type="NCBIfam" id="NF041770">
    <property type="entry name" value="CFI_box_CTERM"/>
    <property type="match status" value="1"/>
</dbReference>
<dbReference type="Proteomes" id="UP001050975">
    <property type="component" value="Unassembled WGS sequence"/>
</dbReference>
<evidence type="ECO:0000313" key="2">
    <source>
        <dbReference type="Proteomes" id="UP001050975"/>
    </source>
</evidence>
<sequence>MTDFSFLDRHADQASKEVERLCERAAYYEKQQNTTQALANYIDALDAYAVFSKCEARSLKVKIPIDISLTPRETSIIYSRTLLDVANILLGIQACYTDSVTKAFLAEKVQLIFDKLSEYESSFDVQTIETYESLRKIVNRYKGHIDSNREAIEELKKRSIKELDDKRLARIRNALDEISSTEVCPLTLDSTGSCFIATAAYSTSTHPDLDTFRNFRDQKLLTNPVGKQLVSLYYQISPSIAQYVERQPTIKSLARQQLERLAQWMRNQSVKN</sequence>
<accession>A0AAV3X8D9</accession>
<dbReference type="EMBL" id="BLAY01000020">
    <property type="protein sequence ID" value="GET36945.1"/>
    <property type="molecule type" value="Genomic_DNA"/>
</dbReference>